<name>A0A2S8F7M4_9BACT</name>
<gene>
    <name evidence="2" type="ORF">C5Y98_24950</name>
</gene>
<feature type="chain" id="PRO_5015679151" evidence="1">
    <location>
        <begin position="25"/>
        <end position="107"/>
    </location>
</feature>
<dbReference type="Proteomes" id="UP000239388">
    <property type="component" value="Unassembled WGS sequence"/>
</dbReference>
<accession>A0A2S8F7M4</accession>
<dbReference type="EMBL" id="PUIB01000025">
    <property type="protein sequence ID" value="PQO28156.1"/>
    <property type="molecule type" value="Genomic_DNA"/>
</dbReference>
<dbReference type="RefSeq" id="WP_105358481.1">
    <property type="nucleotide sequence ID" value="NZ_PUIB01000025.1"/>
</dbReference>
<evidence type="ECO:0000256" key="1">
    <source>
        <dbReference type="SAM" id="SignalP"/>
    </source>
</evidence>
<feature type="signal peptide" evidence="1">
    <location>
        <begin position="1"/>
        <end position="24"/>
    </location>
</feature>
<comment type="caution">
    <text evidence="2">The sequence shown here is derived from an EMBL/GenBank/DDBJ whole genome shotgun (WGS) entry which is preliminary data.</text>
</comment>
<keyword evidence="1" id="KW-0732">Signal</keyword>
<evidence type="ECO:0000313" key="3">
    <source>
        <dbReference type="Proteomes" id="UP000239388"/>
    </source>
</evidence>
<organism evidence="2 3">
    <name type="scientific">Blastopirellula marina</name>
    <dbReference type="NCBI Taxonomy" id="124"/>
    <lineage>
        <taxon>Bacteria</taxon>
        <taxon>Pseudomonadati</taxon>
        <taxon>Planctomycetota</taxon>
        <taxon>Planctomycetia</taxon>
        <taxon>Pirellulales</taxon>
        <taxon>Pirellulaceae</taxon>
        <taxon>Blastopirellula</taxon>
    </lineage>
</organism>
<protein>
    <submittedName>
        <fullName evidence="2">Uncharacterized protein</fullName>
    </submittedName>
</protein>
<dbReference type="AlphaFoldDB" id="A0A2S8F7M4"/>
<reference evidence="2 3" key="1">
    <citation type="submission" date="2018-02" db="EMBL/GenBank/DDBJ databases">
        <title>Comparative genomes isolates from brazilian mangrove.</title>
        <authorList>
            <person name="Araujo J.E."/>
            <person name="Taketani R.G."/>
            <person name="Silva M.C.P."/>
            <person name="Loureco M.V."/>
            <person name="Andreote F.D."/>
        </authorList>
    </citation>
    <scope>NUCLEOTIDE SEQUENCE [LARGE SCALE GENOMIC DNA]</scope>
    <source>
        <strain evidence="2 3">NAP PRIS-MGV</strain>
    </source>
</reference>
<sequence length="107" mass="11759">MKSLLIAAVVAAGLMFGAASSAEAGGPHHGHHGNHGHYHSYYGPGPGRVSVSRSYYRPPHYGPVYQLPPYYGRSYYNPGYGYYNSYRYYGGSGIQVNGRGFNFGIRF</sequence>
<proteinExistence type="predicted"/>
<evidence type="ECO:0000313" key="2">
    <source>
        <dbReference type="EMBL" id="PQO28156.1"/>
    </source>
</evidence>